<name>A0A2Z5ZIV0_9PROT</name>
<accession>A0A2Z5ZIV0</accession>
<reference evidence="1 2" key="1">
    <citation type="submission" date="2018-02" db="EMBL/GenBank/DDBJ databases">
        <title>Acetobacter orientalis genome.</title>
        <authorList>
            <person name="Nakashima N."/>
            <person name="Tamura T."/>
        </authorList>
    </citation>
    <scope>NUCLEOTIDE SEQUENCE [LARGE SCALE GENOMIC DNA]</scope>
    <source>
        <strain evidence="1 2">FAN1</strain>
    </source>
</reference>
<dbReference type="KEGG" id="aot:AcetOri_orf03109"/>
<evidence type="ECO:0000313" key="1">
    <source>
        <dbReference type="EMBL" id="BBC80431.1"/>
    </source>
</evidence>
<sequence length="39" mass="4120">MIGAKGVMTKECLALSRSVREQMSGHSIMRAGMPQQGAA</sequence>
<dbReference type="EMBL" id="AP018515">
    <property type="protein sequence ID" value="BBC80431.1"/>
    <property type="molecule type" value="Genomic_DNA"/>
</dbReference>
<organism evidence="1 2">
    <name type="scientific">Acetobacter orientalis</name>
    <dbReference type="NCBI Taxonomy" id="146474"/>
    <lineage>
        <taxon>Bacteria</taxon>
        <taxon>Pseudomonadati</taxon>
        <taxon>Pseudomonadota</taxon>
        <taxon>Alphaproteobacteria</taxon>
        <taxon>Acetobacterales</taxon>
        <taxon>Acetobacteraceae</taxon>
        <taxon>Acetobacter</taxon>
    </lineage>
</organism>
<proteinExistence type="predicted"/>
<protein>
    <submittedName>
        <fullName evidence="1">Uncharacterized protein</fullName>
    </submittedName>
</protein>
<gene>
    <name evidence="1" type="ORF">AcetOrient_orf03109</name>
</gene>
<dbReference type="Proteomes" id="UP000270034">
    <property type="component" value="Chromosome"/>
</dbReference>
<evidence type="ECO:0000313" key="2">
    <source>
        <dbReference type="Proteomes" id="UP000270034"/>
    </source>
</evidence>
<dbReference type="AlphaFoldDB" id="A0A2Z5ZIV0"/>